<feature type="transmembrane region" description="Helical" evidence="12">
    <location>
        <begin position="753"/>
        <end position="778"/>
    </location>
</feature>
<evidence type="ECO:0000259" key="14">
    <source>
        <dbReference type="PROSITE" id="PS50259"/>
    </source>
</evidence>
<dbReference type="Pfam" id="PF07562">
    <property type="entry name" value="NCD3G"/>
    <property type="match status" value="1"/>
</dbReference>
<feature type="transmembrane region" description="Helical" evidence="12">
    <location>
        <begin position="822"/>
        <end position="847"/>
    </location>
</feature>
<keyword evidence="10" id="KW-0325">Glycoprotein</keyword>
<dbReference type="PROSITE" id="PS00980">
    <property type="entry name" value="G_PROTEIN_RECEP_F3_2"/>
    <property type="match status" value="1"/>
</dbReference>
<evidence type="ECO:0000256" key="8">
    <source>
        <dbReference type="ARBA" id="ARBA00023136"/>
    </source>
</evidence>
<feature type="signal peptide" evidence="13">
    <location>
        <begin position="1"/>
        <end position="20"/>
    </location>
</feature>
<keyword evidence="11" id="KW-0807">Transducer</keyword>
<keyword evidence="6 12" id="KW-1133">Transmembrane helix</keyword>
<dbReference type="PANTHER" id="PTHR24061">
    <property type="entry name" value="CALCIUM-SENSING RECEPTOR-RELATED"/>
    <property type="match status" value="1"/>
</dbReference>
<organism evidence="15 16">
    <name type="scientific">Atractosteus spatula</name>
    <name type="common">Alligator gar</name>
    <name type="synonym">Lepisosteus spatula</name>
    <dbReference type="NCBI Taxonomy" id="7917"/>
    <lineage>
        <taxon>Eukaryota</taxon>
        <taxon>Metazoa</taxon>
        <taxon>Chordata</taxon>
        <taxon>Craniata</taxon>
        <taxon>Vertebrata</taxon>
        <taxon>Euteleostomi</taxon>
        <taxon>Actinopterygii</taxon>
        <taxon>Neopterygii</taxon>
        <taxon>Holostei</taxon>
        <taxon>Semionotiformes</taxon>
        <taxon>Lepisosteidae</taxon>
        <taxon>Atractosteus</taxon>
    </lineage>
</organism>
<proteinExistence type="inferred from homology"/>
<keyword evidence="4 12" id="KW-0812">Transmembrane</keyword>
<dbReference type="InterPro" id="IPR028082">
    <property type="entry name" value="Peripla_BP_I"/>
</dbReference>
<feature type="transmembrane region" description="Helical" evidence="12">
    <location>
        <begin position="710"/>
        <end position="733"/>
    </location>
</feature>
<comment type="subcellular location">
    <subcellularLocation>
        <location evidence="1">Cell membrane</location>
        <topology evidence="1">Multi-pass membrane protein</topology>
    </subcellularLocation>
</comment>
<keyword evidence="8 12" id="KW-0472">Membrane</keyword>
<dbReference type="Pfam" id="PF00003">
    <property type="entry name" value="7tm_3"/>
    <property type="match status" value="1"/>
</dbReference>
<dbReference type="EMBL" id="JAAWVO010058105">
    <property type="protein sequence ID" value="MBN3322048.1"/>
    <property type="molecule type" value="Genomic_DNA"/>
</dbReference>
<feature type="transmembrane region" description="Helical" evidence="12">
    <location>
        <begin position="631"/>
        <end position="653"/>
    </location>
</feature>
<dbReference type="Pfam" id="PF01094">
    <property type="entry name" value="ANF_receptor"/>
    <property type="match status" value="1"/>
</dbReference>
<dbReference type="PRINTS" id="PR00248">
    <property type="entry name" value="GPCRMGR"/>
</dbReference>
<comment type="caution">
    <text evidence="15">The sequence shown here is derived from an EMBL/GenBank/DDBJ whole genome shotgun (WGS) entry which is preliminary data.</text>
</comment>
<name>A0A8J7P164_ATRSP</name>
<dbReference type="CDD" id="cd15283">
    <property type="entry name" value="7tmC_V2R_pheromone"/>
    <property type="match status" value="1"/>
</dbReference>
<dbReference type="Gene3D" id="3.40.50.2300">
    <property type="match status" value="2"/>
</dbReference>
<dbReference type="AlphaFoldDB" id="A0A8J7P164"/>
<dbReference type="Gene3D" id="2.10.50.30">
    <property type="entry name" value="GPCR, family 3, nine cysteines domain"/>
    <property type="match status" value="1"/>
</dbReference>
<feature type="chain" id="PRO_5035273503" evidence="13">
    <location>
        <begin position="21"/>
        <end position="864"/>
    </location>
</feature>
<evidence type="ECO:0000256" key="2">
    <source>
        <dbReference type="ARBA" id="ARBA00007242"/>
    </source>
</evidence>
<feature type="domain" description="G-protein coupled receptors family 3 profile" evidence="14">
    <location>
        <begin position="596"/>
        <end position="860"/>
    </location>
</feature>
<dbReference type="GO" id="GO:0004930">
    <property type="term" value="F:G protein-coupled receptor activity"/>
    <property type="evidence" value="ECO:0007669"/>
    <property type="project" value="UniProtKB-KW"/>
</dbReference>
<keyword evidence="16" id="KW-1185">Reference proteome</keyword>
<evidence type="ECO:0000256" key="1">
    <source>
        <dbReference type="ARBA" id="ARBA00004651"/>
    </source>
</evidence>
<evidence type="ECO:0000313" key="15">
    <source>
        <dbReference type="EMBL" id="MBN3322048.1"/>
    </source>
</evidence>
<evidence type="ECO:0000256" key="11">
    <source>
        <dbReference type="ARBA" id="ARBA00023224"/>
    </source>
</evidence>
<feature type="transmembrane region" description="Helical" evidence="12">
    <location>
        <begin position="668"/>
        <end position="690"/>
    </location>
</feature>
<evidence type="ECO:0000256" key="7">
    <source>
        <dbReference type="ARBA" id="ARBA00023040"/>
    </source>
</evidence>
<dbReference type="PRINTS" id="PR00592">
    <property type="entry name" value="CASENSINGR"/>
</dbReference>
<dbReference type="InterPro" id="IPR017978">
    <property type="entry name" value="GPCR_3_C"/>
</dbReference>
<evidence type="ECO:0000256" key="9">
    <source>
        <dbReference type="ARBA" id="ARBA00023170"/>
    </source>
</evidence>
<dbReference type="FunFam" id="3.40.50.2300:FF:000519">
    <property type="entry name" value="Vomeronasal 2 receptor, a18"/>
    <property type="match status" value="1"/>
</dbReference>
<accession>A0A8J7P164</accession>
<dbReference type="PROSITE" id="PS00981">
    <property type="entry name" value="G_PROTEIN_RECEP_F3_3"/>
    <property type="match status" value="1"/>
</dbReference>
<evidence type="ECO:0000256" key="12">
    <source>
        <dbReference type="SAM" id="Phobius"/>
    </source>
</evidence>
<evidence type="ECO:0000256" key="13">
    <source>
        <dbReference type="SAM" id="SignalP"/>
    </source>
</evidence>
<dbReference type="InterPro" id="IPR011500">
    <property type="entry name" value="GPCR_3_9-Cys_dom"/>
</dbReference>
<feature type="transmembrane region" description="Helical" evidence="12">
    <location>
        <begin position="790"/>
        <end position="810"/>
    </location>
</feature>
<keyword evidence="3" id="KW-1003">Cell membrane</keyword>
<dbReference type="SUPFAM" id="SSF53822">
    <property type="entry name" value="Periplasmic binding protein-like I"/>
    <property type="match status" value="1"/>
</dbReference>
<feature type="transmembrane region" description="Helical" evidence="12">
    <location>
        <begin position="596"/>
        <end position="619"/>
    </location>
</feature>
<comment type="similarity">
    <text evidence="2">Belongs to the G-protein coupled receptor 3 family.</text>
</comment>
<protein>
    <submittedName>
        <fullName evidence="15">CASR protein</fullName>
    </submittedName>
</protein>
<dbReference type="CDD" id="cd06364">
    <property type="entry name" value="PBP1_CaSR"/>
    <property type="match status" value="1"/>
</dbReference>
<feature type="non-terminal residue" evidence="15">
    <location>
        <position position="1"/>
    </location>
</feature>
<dbReference type="InterPro" id="IPR017979">
    <property type="entry name" value="GPCR_3_CS"/>
</dbReference>
<keyword evidence="7" id="KW-0297">G-protein coupled receptor</keyword>
<keyword evidence="5 13" id="KW-0732">Signal</keyword>
<dbReference type="InterPro" id="IPR000068">
    <property type="entry name" value="GPCR_3_Ca_sens_rcpt-rel"/>
</dbReference>
<dbReference type="Proteomes" id="UP000736164">
    <property type="component" value="Unassembled WGS sequence"/>
</dbReference>
<dbReference type="InterPro" id="IPR000337">
    <property type="entry name" value="GPCR_3"/>
</dbReference>
<evidence type="ECO:0000256" key="3">
    <source>
        <dbReference type="ARBA" id="ARBA00022475"/>
    </source>
</evidence>
<sequence length="864" mass="96652">MNVRYCWHLVPLVFCWLGAGEETCELRADFGMIRDHKKGDVILGGMFPIHSKGINEEQTYQQKPGKQQCREFNFRVFRWSRAMVFFIDEINRNKTLLPNITLGYTLYDTCGIEVQSIKAAMAMIAQPVNRSSQECSGVPPIPLIIRDSGSTLSMAISRLLNLFNVPLVSYFASCACLSNKQRFPYFFRTIPSDLNQARALAFLVQYFGWTWVGTVGADDDYGKDGIQMFINEVRRLGVCIAYRLIIPKVASREEVLKIVRTIRDSKAKVVVAFAIEEDIYPVIQEYVQQNITDKQWVASEAWVTSTLISTKKNLLSLAGTIGFAIRRAEMPELESFLQKLNPVLEPHNLFVKEFWETQFKCSFNETGSDVSATAPQSKICTGNENLSETPSIYNDVSQLRVTYNMHKAVYAVAHALHNLQACESGKGPFNNNTCGNIYNLQPWQVAHYLKEINYTNEFGDQVYLDHNGEPVGTYDIINWQGNSDASIKFVTVGLFDASLPQDQQLLFHEEEIIWSGGKREVPRSVCTESCPVGYRKAARVGQPVCCYDCVPCADGTFSNSTDQAECALCPADFWSSGNRTGCVVKDTEYLSYSEGFGTALATVAVSGAAMTTAVAAIFLRHRDTPIVRANNSELSFLLLFSLMCCFLCALTFIGQPTEWTCCLRRTSFGLSFALCLSCLLSKTVVVLMAFKAALPGNKVTKWFGPLQQRLSVFACAAIQIALCSVWLTVSPPFPVRNTWLYKDRIILECNLGSVALFCCVLGYIGCLACFCFVLAFLARKLPGNFNEAKLITFSMLIFCAVWITFIPAYVSSPGKYTVAVEIFAILSSSFGVLFCIFIPKCYIIIFLPERNSKKFLMSQTRSVK</sequence>
<evidence type="ECO:0000256" key="6">
    <source>
        <dbReference type="ARBA" id="ARBA00022989"/>
    </source>
</evidence>
<evidence type="ECO:0000313" key="16">
    <source>
        <dbReference type="Proteomes" id="UP000736164"/>
    </source>
</evidence>
<dbReference type="FunFam" id="2.10.50.30:FF:000002">
    <property type="entry name" value="Vomeronasal 2 receptor, h1"/>
    <property type="match status" value="1"/>
</dbReference>
<dbReference type="InterPro" id="IPR001828">
    <property type="entry name" value="ANF_lig-bd_rcpt"/>
</dbReference>
<feature type="non-terminal residue" evidence="15">
    <location>
        <position position="864"/>
    </location>
</feature>
<evidence type="ECO:0000256" key="4">
    <source>
        <dbReference type="ARBA" id="ARBA00022692"/>
    </source>
</evidence>
<gene>
    <name evidence="15" type="primary">Casr_3</name>
    <name evidence="15" type="ORF">GTO95_0002292</name>
</gene>
<dbReference type="InterPro" id="IPR038550">
    <property type="entry name" value="GPCR_3_9-Cys_sf"/>
</dbReference>
<dbReference type="PANTHER" id="PTHR24061:SF528">
    <property type="entry name" value="C-FAMILY ODORANT RECEPTOR OLFCD2-RELATED"/>
    <property type="match status" value="1"/>
</dbReference>
<keyword evidence="9" id="KW-0675">Receptor</keyword>
<dbReference type="GO" id="GO:0005886">
    <property type="term" value="C:plasma membrane"/>
    <property type="evidence" value="ECO:0007669"/>
    <property type="project" value="UniProtKB-SubCell"/>
</dbReference>
<evidence type="ECO:0000256" key="5">
    <source>
        <dbReference type="ARBA" id="ARBA00022729"/>
    </source>
</evidence>
<dbReference type="PROSITE" id="PS50259">
    <property type="entry name" value="G_PROTEIN_RECEP_F3_4"/>
    <property type="match status" value="1"/>
</dbReference>
<evidence type="ECO:0000256" key="10">
    <source>
        <dbReference type="ARBA" id="ARBA00023180"/>
    </source>
</evidence>
<reference evidence="15" key="1">
    <citation type="journal article" date="2021" name="Cell">
        <title>Tracing the genetic footprints of vertebrate landing in non-teleost ray-finned fishes.</title>
        <authorList>
            <person name="Bi X."/>
            <person name="Wang K."/>
            <person name="Yang L."/>
            <person name="Pan H."/>
            <person name="Jiang H."/>
            <person name="Wei Q."/>
            <person name="Fang M."/>
            <person name="Yu H."/>
            <person name="Zhu C."/>
            <person name="Cai Y."/>
            <person name="He Y."/>
            <person name="Gan X."/>
            <person name="Zeng H."/>
            <person name="Yu D."/>
            <person name="Zhu Y."/>
            <person name="Jiang H."/>
            <person name="Qiu Q."/>
            <person name="Yang H."/>
            <person name="Zhang Y.E."/>
            <person name="Wang W."/>
            <person name="Zhu M."/>
            <person name="He S."/>
            <person name="Zhang G."/>
        </authorList>
    </citation>
    <scope>NUCLEOTIDE SEQUENCE</scope>
    <source>
        <strain evidence="15">Allg_001</strain>
    </source>
</reference>
<dbReference type="FunFam" id="3.40.50.2300:FF:000125">
    <property type="entry name" value="Vomeronasal 2, receptor 88"/>
    <property type="match status" value="1"/>
</dbReference>